<feature type="domain" description="HTH araC/xylS-type" evidence="5">
    <location>
        <begin position="245"/>
        <end position="352"/>
    </location>
</feature>
<reference evidence="6 7" key="1">
    <citation type="submission" date="2023-02" db="EMBL/GenBank/DDBJ databases">
        <title>Genome sequence of Sphingobacterium sp. KACC 22765.</title>
        <authorList>
            <person name="Kim S."/>
            <person name="Heo J."/>
            <person name="Kwon S.-W."/>
        </authorList>
    </citation>
    <scope>NUCLEOTIDE SEQUENCE [LARGE SCALE GENOMIC DNA]</scope>
    <source>
        <strain evidence="6 7">KACC 22765</strain>
    </source>
</reference>
<feature type="transmembrane region" description="Helical" evidence="4">
    <location>
        <begin position="155"/>
        <end position="175"/>
    </location>
</feature>
<dbReference type="Pfam" id="PF12833">
    <property type="entry name" value="HTH_18"/>
    <property type="match status" value="1"/>
</dbReference>
<dbReference type="PROSITE" id="PS00041">
    <property type="entry name" value="HTH_ARAC_FAMILY_1"/>
    <property type="match status" value="1"/>
</dbReference>
<dbReference type="PROSITE" id="PS01124">
    <property type="entry name" value="HTH_ARAC_FAMILY_2"/>
    <property type="match status" value="1"/>
</dbReference>
<dbReference type="InterPro" id="IPR009057">
    <property type="entry name" value="Homeodomain-like_sf"/>
</dbReference>
<dbReference type="InterPro" id="IPR018060">
    <property type="entry name" value="HTH_AraC"/>
</dbReference>
<feature type="transmembrane region" description="Helical" evidence="4">
    <location>
        <begin position="6"/>
        <end position="24"/>
    </location>
</feature>
<gene>
    <name evidence="6" type="ORF">PQ465_14715</name>
</gene>
<dbReference type="PANTHER" id="PTHR43280">
    <property type="entry name" value="ARAC-FAMILY TRANSCRIPTIONAL REGULATOR"/>
    <property type="match status" value="1"/>
</dbReference>
<dbReference type="EMBL" id="CP117880">
    <property type="protein sequence ID" value="WDF67549.1"/>
    <property type="molecule type" value="Genomic_DNA"/>
</dbReference>
<evidence type="ECO:0000259" key="5">
    <source>
        <dbReference type="PROSITE" id="PS01124"/>
    </source>
</evidence>
<protein>
    <submittedName>
        <fullName evidence="6">AraC family transcriptional regulator</fullName>
    </submittedName>
</protein>
<feature type="transmembrane region" description="Helical" evidence="4">
    <location>
        <begin position="36"/>
        <end position="55"/>
    </location>
</feature>
<dbReference type="SMART" id="SM00342">
    <property type="entry name" value="HTH_ARAC"/>
    <property type="match status" value="1"/>
</dbReference>
<dbReference type="RefSeq" id="WP_274266277.1">
    <property type="nucleotide sequence ID" value="NZ_CP117880.1"/>
</dbReference>
<evidence type="ECO:0000313" key="6">
    <source>
        <dbReference type="EMBL" id="WDF67549.1"/>
    </source>
</evidence>
<keyword evidence="4" id="KW-1133">Transmembrane helix</keyword>
<organism evidence="6 7">
    <name type="scientific">Sphingobacterium oryzagri</name>
    <dbReference type="NCBI Taxonomy" id="3025669"/>
    <lineage>
        <taxon>Bacteria</taxon>
        <taxon>Pseudomonadati</taxon>
        <taxon>Bacteroidota</taxon>
        <taxon>Sphingobacteriia</taxon>
        <taxon>Sphingobacteriales</taxon>
        <taxon>Sphingobacteriaceae</taxon>
        <taxon>Sphingobacterium</taxon>
    </lineage>
</organism>
<keyword evidence="1" id="KW-0805">Transcription regulation</keyword>
<feature type="transmembrane region" description="Helical" evidence="4">
    <location>
        <begin position="91"/>
        <end position="110"/>
    </location>
</feature>
<evidence type="ECO:0000313" key="7">
    <source>
        <dbReference type="Proteomes" id="UP001221558"/>
    </source>
</evidence>
<dbReference type="InterPro" id="IPR018062">
    <property type="entry name" value="HTH_AraC-typ_CS"/>
</dbReference>
<accession>A0ABY7WD19</accession>
<keyword evidence="7" id="KW-1185">Reference proteome</keyword>
<dbReference type="Proteomes" id="UP001221558">
    <property type="component" value="Chromosome"/>
</dbReference>
<sequence length="357" mass="41616">MWSTVLHTATLLLSFVALHLYQMLPKPSILQKIGRWYLWLNLIQVLVYFLSVLFFSKIDVYCIPPFALLYGPIAYFVYIALFSEKLSRRTVYYHVMPFVVVALLYIVLLLDFGLRQAFAKVYYIGLSGLMVVSWCIYPIFILAKGTNGNTFSLRLYRIGLLILAMLTLVMLPFVWTETSRKLPNNPYMFNWITLLAMLIGSFLAYMYFFRQLSTAVWPQVSLDQKQPSKDDDDLEINTVTKELSAAHKQLIEAYLGREKRFLDPNFRLDDMARELGLGKSIISQFFQQMYGDGFLKTINSWRVEQACLLLQDESLDCTMQELATRCGFNSRASFYRNFSKERQCSPMEFRENVLHND</sequence>
<feature type="transmembrane region" description="Helical" evidence="4">
    <location>
        <begin position="122"/>
        <end position="143"/>
    </location>
</feature>
<evidence type="ECO:0000256" key="3">
    <source>
        <dbReference type="ARBA" id="ARBA00023163"/>
    </source>
</evidence>
<evidence type="ECO:0000256" key="1">
    <source>
        <dbReference type="ARBA" id="ARBA00023015"/>
    </source>
</evidence>
<keyword evidence="2" id="KW-0238">DNA-binding</keyword>
<name>A0ABY7WD19_9SPHI</name>
<dbReference type="PANTHER" id="PTHR43280:SF2">
    <property type="entry name" value="HTH-TYPE TRANSCRIPTIONAL REGULATOR EXSA"/>
    <property type="match status" value="1"/>
</dbReference>
<keyword evidence="3" id="KW-0804">Transcription</keyword>
<dbReference type="Gene3D" id="1.10.10.60">
    <property type="entry name" value="Homeodomain-like"/>
    <property type="match status" value="1"/>
</dbReference>
<dbReference type="SUPFAM" id="SSF46689">
    <property type="entry name" value="Homeodomain-like"/>
    <property type="match status" value="1"/>
</dbReference>
<evidence type="ECO:0000256" key="4">
    <source>
        <dbReference type="SAM" id="Phobius"/>
    </source>
</evidence>
<keyword evidence="4" id="KW-0812">Transmembrane</keyword>
<feature type="transmembrane region" description="Helical" evidence="4">
    <location>
        <begin position="67"/>
        <end position="84"/>
    </location>
</feature>
<proteinExistence type="predicted"/>
<keyword evidence="4" id="KW-0472">Membrane</keyword>
<feature type="transmembrane region" description="Helical" evidence="4">
    <location>
        <begin position="187"/>
        <end position="208"/>
    </location>
</feature>
<evidence type="ECO:0000256" key="2">
    <source>
        <dbReference type="ARBA" id="ARBA00023125"/>
    </source>
</evidence>